<keyword evidence="1" id="KW-1133">Transmembrane helix</keyword>
<protein>
    <submittedName>
        <fullName evidence="2">Uncharacterized protein</fullName>
    </submittedName>
</protein>
<accession>A0A7C9EWK1</accession>
<organism evidence="2">
    <name type="scientific">Opuntia streptacantha</name>
    <name type="common">Prickly pear cactus</name>
    <name type="synonym">Opuntia cardona</name>
    <dbReference type="NCBI Taxonomy" id="393608"/>
    <lineage>
        <taxon>Eukaryota</taxon>
        <taxon>Viridiplantae</taxon>
        <taxon>Streptophyta</taxon>
        <taxon>Embryophyta</taxon>
        <taxon>Tracheophyta</taxon>
        <taxon>Spermatophyta</taxon>
        <taxon>Magnoliopsida</taxon>
        <taxon>eudicotyledons</taxon>
        <taxon>Gunneridae</taxon>
        <taxon>Pentapetalae</taxon>
        <taxon>Caryophyllales</taxon>
        <taxon>Cactineae</taxon>
        <taxon>Cactaceae</taxon>
        <taxon>Opuntioideae</taxon>
        <taxon>Opuntia</taxon>
    </lineage>
</organism>
<dbReference type="AlphaFoldDB" id="A0A7C9EWK1"/>
<sequence length="131" mass="14289">MTYRSHGLSGNSGDLALTCMIRPSHQLPSSSPSFFHQTWHLSLTVQFLLIAASNLVLSMRKSGKLVTSGKVNLNVFPKILELGSTNSRVSLQQLSPDPGTVEYSRSKILQNSTALISPFKHSQGPRAEDLP</sequence>
<keyword evidence="1" id="KW-0472">Membrane</keyword>
<feature type="transmembrane region" description="Helical" evidence="1">
    <location>
        <begin position="39"/>
        <end position="57"/>
    </location>
</feature>
<proteinExistence type="predicted"/>
<name>A0A7C9EWK1_OPUST</name>
<keyword evidence="1" id="KW-0812">Transmembrane</keyword>
<evidence type="ECO:0000313" key="2">
    <source>
        <dbReference type="EMBL" id="MBA4677166.1"/>
    </source>
</evidence>
<reference evidence="2" key="1">
    <citation type="journal article" date="2013" name="J. Plant Res.">
        <title>Effect of fungi and light on seed germination of three Opuntia species from semiarid lands of central Mexico.</title>
        <authorList>
            <person name="Delgado-Sanchez P."/>
            <person name="Jimenez-Bremont J.F."/>
            <person name="Guerrero-Gonzalez Mde L."/>
            <person name="Flores J."/>
        </authorList>
    </citation>
    <scope>NUCLEOTIDE SEQUENCE</scope>
    <source>
        <tissue evidence="2">Cladode</tissue>
    </source>
</reference>
<reference evidence="2" key="2">
    <citation type="submission" date="2020-07" db="EMBL/GenBank/DDBJ databases">
        <authorList>
            <person name="Vera ALvarez R."/>
            <person name="Arias-Moreno D.M."/>
            <person name="Jimenez-Jacinto V."/>
            <person name="Jimenez-Bremont J.F."/>
            <person name="Swaminathan K."/>
            <person name="Moose S.P."/>
            <person name="Guerrero-Gonzalez M.L."/>
            <person name="Marino-Ramirez L."/>
            <person name="Landsman D."/>
            <person name="Rodriguez-Kessler M."/>
            <person name="Delgado-Sanchez P."/>
        </authorList>
    </citation>
    <scope>NUCLEOTIDE SEQUENCE</scope>
    <source>
        <tissue evidence="2">Cladode</tissue>
    </source>
</reference>
<evidence type="ECO:0000256" key="1">
    <source>
        <dbReference type="SAM" id="Phobius"/>
    </source>
</evidence>
<dbReference type="EMBL" id="GISG01273988">
    <property type="protein sequence ID" value="MBA4677166.1"/>
    <property type="molecule type" value="Transcribed_RNA"/>
</dbReference>